<feature type="transmembrane region" description="Helical" evidence="6">
    <location>
        <begin position="253"/>
        <end position="276"/>
    </location>
</feature>
<feature type="transmembrane region" description="Helical" evidence="6">
    <location>
        <begin position="169"/>
        <end position="191"/>
    </location>
</feature>
<accession>A0A2T2XI24</accession>
<feature type="transmembrane region" description="Helical" evidence="6">
    <location>
        <begin position="225"/>
        <end position="247"/>
    </location>
</feature>
<dbReference type="CDD" id="cd17332">
    <property type="entry name" value="MFS_MelB_like"/>
    <property type="match status" value="1"/>
</dbReference>
<gene>
    <name evidence="8" type="ORF">C7B46_06395</name>
</gene>
<dbReference type="PANTHER" id="PTHR11328:SF24">
    <property type="entry name" value="MAJOR FACILITATOR SUPERFAMILY (MFS) PROFILE DOMAIN-CONTAINING PROTEIN"/>
    <property type="match status" value="1"/>
</dbReference>
<keyword evidence="5 6" id="KW-0472">Membrane</keyword>
<dbReference type="GO" id="GO:0015293">
    <property type="term" value="F:symporter activity"/>
    <property type="evidence" value="ECO:0007669"/>
    <property type="project" value="InterPro"/>
</dbReference>
<feature type="transmembrane region" description="Helical" evidence="6">
    <location>
        <begin position="351"/>
        <end position="375"/>
    </location>
</feature>
<evidence type="ECO:0000313" key="9">
    <source>
        <dbReference type="Proteomes" id="UP000242972"/>
    </source>
</evidence>
<dbReference type="AlphaFoldDB" id="A0A2T2XI24"/>
<dbReference type="GO" id="GO:0005886">
    <property type="term" value="C:plasma membrane"/>
    <property type="evidence" value="ECO:0007669"/>
    <property type="project" value="UniProtKB-SubCell"/>
</dbReference>
<dbReference type="InterPro" id="IPR020846">
    <property type="entry name" value="MFS_dom"/>
</dbReference>
<proteinExistence type="predicted"/>
<feature type="domain" description="Major facilitator superfamily (MFS) profile" evidence="7">
    <location>
        <begin position="221"/>
        <end position="434"/>
    </location>
</feature>
<keyword evidence="3 6" id="KW-0812">Transmembrane</keyword>
<feature type="transmembrane region" description="Helical" evidence="6">
    <location>
        <begin position="311"/>
        <end position="330"/>
    </location>
</feature>
<evidence type="ECO:0000313" key="8">
    <source>
        <dbReference type="EMBL" id="PSR34175.1"/>
    </source>
</evidence>
<dbReference type="PANTHER" id="PTHR11328">
    <property type="entry name" value="MAJOR FACILITATOR SUPERFAMILY DOMAIN-CONTAINING PROTEIN"/>
    <property type="match status" value="1"/>
</dbReference>
<feature type="transmembrane region" description="Helical" evidence="6">
    <location>
        <begin position="102"/>
        <end position="125"/>
    </location>
</feature>
<dbReference type="SUPFAM" id="SSF103473">
    <property type="entry name" value="MFS general substrate transporter"/>
    <property type="match status" value="1"/>
</dbReference>
<reference evidence="8 9" key="1">
    <citation type="journal article" date="2014" name="BMC Genomics">
        <title>Comparison of environmental and isolate Sulfobacillus genomes reveals diverse carbon, sulfur, nitrogen, and hydrogen metabolisms.</title>
        <authorList>
            <person name="Justice N.B."/>
            <person name="Norman A."/>
            <person name="Brown C.T."/>
            <person name="Singh A."/>
            <person name="Thomas B.C."/>
            <person name="Banfield J.F."/>
        </authorList>
    </citation>
    <scope>NUCLEOTIDE SEQUENCE [LARGE SCALE GENOMIC DNA]</scope>
    <source>
        <strain evidence="8">AMDSBA4</strain>
    </source>
</reference>
<feature type="transmembrane region" description="Helical" evidence="6">
    <location>
        <begin position="288"/>
        <end position="305"/>
    </location>
</feature>
<dbReference type="Proteomes" id="UP000242972">
    <property type="component" value="Unassembled WGS sequence"/>
</dbReference>
<organism evidence="8 9">
    <name type="scientific">Sulfobacillus benefaciens</name>
    <dbReference type="NCBI Taxonomy" id="453960"/>
    <lineage>
        <taxon>Bacteria</taxon>
        <taxon>Bacillati</taxon>
        <taxon>Bacillota</taxon>
        <taxon>Clostridia</taxon>
        <taxon>Eubacteriales</taxon>
        <taxon>Clostridiales Family XVII. Incertae Sedis</taxon>
        <taxon>Sulfobacillus</taxon>
    </lineage>
</organism>
<dbReference type="GO" id="GO:0008643">
    <property type="term" value="P:carbohydrate transport"/>
    <property type="evidence" value="ECO:0007669"/>
    <property type="project" value="InterPro"/>
</dbReference>
<dbReference type="EMBL" id="PXYW01000011">
    <property type="protein sequence ID" value="PSR34175.1"/>
    <property type="molecule type" value="Genomic_DNA"/>
</dbReference>
<evidence type="ECO:0000256" key="4">
    <source>
        <dbReference type="ARBA" id="ARBA00022989"/>
    </source>
</evidence>
<evidence type="ECO:0000256" key="2">
    <source>
        <dbReference type="ARBA" id="ARBA00022448"/>
    </source>
</evidence>
<sequence length="434" mass="47604">MTRPEPHWYALGNLGSNIFSQAFATYAIFFYIDHLRGPVGAITAALAVQSIWHAVLNPVIGQLSDRTHTRRGRRVPYIAGLSLPLGIIFVLMWHPLVDHSNLAWYFLVIVMLFDLTYLAVVLNWTSLFPEMFRTIQARSQAQSPRQAIGIVALMVGVAVPPLLYGHFGWTAMGLILGVIGTAGFLLSLVGVKETSPLDTSLRPPTQTNLRDSWRLIRTSQGFGQFLGTNFLVQLTLGIIPAVLPFYAKYVLHASHSMLSALLASIFVVALIAVIPWTRWIRSKGSHRAILWAIGWLGLGVIPFIFAPNIAWALTGAILLGIGLAGFLVLADVLISEVIDQDAHQHGRRREGIFYGINGFILRLGVSIQALLLYIVLHFSGYYANAMGLAPPLARIGFRALAGVVPLFLLLGAWILIRNFSVPQSPSQWAESSGA</sequence>
<dbReference type="Pfam" id="PF13347">
    <property type="entry name" value="MFS_2"/>
    <property type="match status" value="1"/>
</dbReference>
<protein>
    <submittedName>
        <fullName evidence="8">MFS transporter</fullName>
    </submittedName>
</protein>
<evidence type="ECO:0000256" key="3">
    <source>
        <dbReference type="ARBA" id="ARBA00022692"/>
    </source>
</evidence>
<evidence type="ECO:0000259" key="7">
    <source>
        <dbReference type="PROSITE" id="PS50850"/>
    </source>
</evidence>
<feature type="transmembrane region" description="Helical" evidence="6">
    <location>
        <begin position="7"/>
        <end position="32"/>
    </location>
</feature>
<evidence type="ECO:0000256" key="1">
    <source>
        <dbReference type="ARBA" id="ARBA00004651"/>
    </source>
</evidence>
<feature type="transmembrane region" description="Helical" evidence="6">
    <location>
        <begin position="38"/>
        <end position="56"/>
    </location>
</feature>
<feature type="transmembrane region" description="Helical" evidence="6">
    <location>
        <begin position="146"/>
        <end position="163"/>
    </location>
</feature>
<dbReference type="PROSITE" id="PS50850">
    <property type="entry name" value="MFS"/>
    <property type="match status" value="1"/>
</dbReference>
<keyword evidence="4 6" id="KW-1133">Transmembrane helix</keyword>
<dbReference type="Gene3D" id="1.20.1250.20">
    <property type="entry name" value="MFS general substrate transporter like domains"/>
    <property type="match status" value="2"/>
</dbReference>
<comment type="subcellular location">
    <subcellularLocation>
        <location evidence="1">Cell membrane</location>
        <topology evidence="1">Multi-pass membrane protein</topology>
    </subcellularLocation>
</comment>
<evidence type="ECO:0000256" key="5">
    <source>
        <dbReference type="ARBA" id="ARBA00023136"/>
    </source>
</evidence>
<name>A0A2T2XI24_9FIRM</name>
<dbReference type="InterPro" id="IPR039672">
    <property type="entry name" value="MFS_2"/>
</dbReference>
<dbReference type="InterPro" id="IPR036259">
    <property type="entry name" value="MFS_trans_sf"/>
</dbReference>
<comment type="caution">
    <text evidence="8">The sequence shown here is derived from an EMBL/GenBank/DDBJ whole genome shotgun (WGS) entry which is preliminary data.</text>
</comment>
<keyword evidence="2" id="KW-0813">Transport</keyword>
<evidence type="ECO:0000256" key="6">
    <source>
        <dbReference type="SAM" id="Phobius"/>
    </source>
</evidence>
<feature type="transmembrane region" description="Helical" evidence="6">
    <location>
        <begin position="77"/>
        <end position="96"/>
    </location>
</feature>
<feature type="transmembrane region" description="Helical" evidence="6">
    <location>
        <begin position="395"/>
        <end position="416"/>
    </location>
</feature>